<dbReference type="PANTHER" id="PTHR43639">
    <property type="entry name" value="OXIDOREDUCTASE, SHORT-CHAIN DEHYDROGENASE/REDUCTASE FAMILY (AFU_ORTHOLOGUE AFUA_5G02870)"/>
    <property type="match status" value="1"/>
</dbReference>
<dbReference type="EMBL" id="CP013232">
    <property type="protein sequence ID" value="AMO93858.1"/>
    <property type="molecule type" value="Genomic_DNA"/>
</dbReference>
<dbReference type="Gene3D" id="3.40.50.720">
    <property type="entry name" value="NAD(P)-binding Rossmann-like Domain"/>
    <property type="match status" value="1"/>
</dbReference>
<dbReference type="SUPFAM" id="SSF51735">
    <property type="entry name" value="NAD(P)-binding Rossmann-fold domains"/>
    <property type="match status" value="1"/>
</dbReference>
<keyword evidence="2" id="KW-0560">Oxidoreductase</keyword>
<evidence type="ECO:0000313" key="4">
    <source>
        <dbReference type="EMBL" id="AMO93858.1"/>
    </source>
</evidence>
<feature type="domain" description="Ketoreductase" evidence="3">
    <location>
        <begin position="7"/>
        <end position="191"/>
    </location>
</feature>
<dbReference type="PRINTS" id="PR00080">
    <property type="entry name" value="SDRFAMILY"/>
</dbReference>
<proteinExistence type="inferred from homology"/>
<dbReference type="OrthoDB" id="9803333at2"/>
<dbReference type="RefSeq" id="WP_061539049.1">
    <property type="nucleotide sequence ID" value="NZ_CP013232.1"/>
</dbReference>
<dbReference type="GO" id="GO:0016491">
    <property type="term" value="F:oxidoreductase activity"/>
    <property type="evidence" value="ECO:0007669"/>
    <property type="project" value="UniProtKB-KW"/>
</dbReference>
<evidence type="ECO:0000256" key="2">
    <source>
        <dbReference type="ARBA" id="ARBA00023002"/>
    </source>
</evidence>
<dbReference type="SMART" id="SM00822">
    <property type="entry name" value="PKS_KR"/>
    <property type="match status" value="1"/>
</dbReference>
<reference evidence="4 5" key="1">
    <citation type="submission" date="2015-11" db="EMBL/GenBank/DDBJ databases">
        <title>Exploring the genomic traits of fungus-feeding bacterial genus Collimonas.</title>
        <authorList>
            <person name="Song C."/>
            <person name="Schmidt R."/>
            <person name="de Jager V."/>
            <person name="Krzyzanowska D."/>
            <person name="Jongedijk E."/>
            <person name="Cankar K."/>
            <person name="Beekwilder J."/>
            <person name="van Veen A."/>
            <person name="de Boer W."/>
            <person name="van Veen J.A."/>
            <person name="Garbeva P."/>
        </authorList>
    </citation>
    <scope>NUCLEOTIDE SEQUENCE [LARGE SCALE GENOMIC DNA]</scope>
    <source>
        <strain evidence="4 5">Ter6</strain>
    </source>
</reference>
<dbReference type="FunFam" id="3.40.50.720:FF:000084">
    <property type="entry name" value="Short-chain dehydrogenase reductase"/>
    <property type="match status" value="1"/>
</dbReference>
<gene>
    <name evidence="4" type="ORF">CFter6_1144</name>
</gene>
<name>A0A127P7X7_9BURK</name>
<evidence type="ECO:0000256" key="1">
    <source>
        <dbReference type="ARBA" id="ARBA00006484"/>
    </source>
</evidence>
<dbReference type="InterPro" id="IPR057326">
    <property type="entry name" value="KR_dom"/>
</dbReference>
<comment type="similarity">
    <text evidence="1">Belongs to the short-chain dehydrogenases/reductases (SDR) family.</text>
</comment>
<organism evidence="4">
    <name type="scientific">Collimonas fungivorans</name>
    <dbReference type="NCBI Taxonomy" id="158899"/>
    <lineage>
        <taxon>Bacteria</taxon>
        <taxon>Pseudomonadati</taxon>
        <taxon>Pseudomonadota</taxon>
        <taxon>Betaproteobacteria</taxon>
        <taxon>Burkholderiales</taxon>
        <taxon>Oxalobacteraceae</taxon>
        <taxon>Collimonas</taxon>
    </lineage>
</organism>
<protein>
    <submittedName>
        <fullName evidence="4">Short chain dehydrogenase family protein</fullName>
    </submittedName>
</protein>
<dbReference type="Pfam" id="PF13561">
    <property type="entry name" value="adh_short_C2"/>
    <property type="match status" value="1"/>
</dbReference>
<dbReference type="InterPro" id="IPR002347">
    <property type="entry name" value="SDR_fam"/>
</dbReference>
<dbReference type="Proteomes" id="UP000072421">
    <property type="component" value="Chromosome"/>
</dbReference>
<dbReference type="PRINTS" id="PR00081">
    <property type="entry name" value="GDHRDH"/>
</dbReference>
<evidence type="ECO:0000259" key="3">
    <source>
        <dbReference type="SMART" id="SM00822"/>
    </source>
</evidence>
<dbReference type="PANTHER" id="PTHR43639:SF1">
    <property type="entry name" value="SHORT-CHAIN DEHYDROGENASE_REDUCTASE FAMILY PROTEIN"/>
    <property type="match status" value="1"/>
</dbReference>
<dbReference type="PATRIC" id="fig|158899.10.peg.1157"/>
<dbReference type="InterPro" id="IPR036291">
    <property type="entry name" value="NAD(P)-bd_dom_sf"/>
</dbReference>
<dbReference type="AlphaFoldDB" id="A0A127P7X7"/>
<evidence type="ECO:0000313" key="5">
    <source>
        <dbReference type="Proteomes" id="UP000072421"/>
    </source>
</evidence>
<sequence>MSKLTGKVALVTGASRGIGAAIAKRLAQEGADVAITYVNSADKANTVANDIRAGGRRSLALAADSADPHATVAAVQRTVQELGRIDILVSNAGIGYWKPLDQFTLEEFDRIIAVNVRAVFAGAQAAAPHMESGGRIITIGSCNADRVPAAGSTLYAMSKSALIGLTKGIARDLGPRGITANLVQPGPIDTDMNPADSERADSLRALMALGHYGSGEDIGGLVAYLASAESRFITGAALTIDGGYNI</sequence>
<accession>A0A127P7X7</accession>